<comment type="subcellular location">
    <subcellularLocation>
        <location evidence="1">Membrane</location>
        <topology evidence="1">Multi-pass membrane protein</topology>
    </subcellularLocation>
</comment>
<evidence type="ECO:0000256" key="6">
    <source>
        <dbReference type="ARBA" id="ARBA00022989"/>
    </source>
</evidence>
<dbReference type="GO" id="GO:0098719">
    <property type="term" value="P:sodium ion import across plasma membrane"/>
    <property type="evidence" value="ECO:0007669"/>
    <property type="project" value="TreeGrafter"/>
</dbReference>
<feature type="domain" description="Cation/H+ exchanger transmembrane" evidence="14">
    <location>
        <begin position="11"/>
        <end position="107"/>
    </location>
</feature>
<evidence type="ECO:0000256" key="12">
    <source>
        <dbReference type="ARBA" id="ARBA00047912"/>
    </source>
</evidence>
<comment type="catalytic activity">
    <reaction evidence="12">
        <text>K(+)(in) + H(+)(out) = K(+)(out) + H(+)(in)</text>
        <dbReference type="Rhea" id="RHEA:29467"/>
        <dbReference type="ChEBI" id="CHEBI:15378"/>
        <dbReference type="ChEBI" id="CHEBI:29103"/>
    </reaction>
</comment>
<dbReference type="InterPro" id="IPR018422">
    <property type="entry name" value="Cation/H_exchanger_CPA1"/>
</dbReference>
<dbReference type="InterPro" id="IPR006153">
    <property type="entry name" value="Cation/H_exchanger_TM"/>
</dbReference>
<feature type="transmembrane region" description="Helical" evidence="13">
    <location>
        <begin position="81"/>
        <end position="101"/>
    </location>
</feature>
<keyword evidence="16" id="KW-1185">Reference proteome</keyword>
<protein>
    <submittedName>
        <fullName evidence="15">Sodium/hydrogen exchanger</fullName>
    </submittedName>
</protein>
<evidence type="ECO:0000256" key="5">
    <source>
        <dbReference type="ARBA" id="ARBA00022958"/>
    </source>
</evidence>
<gene>
    <name evidence="15" type="ORF">M569_14726</name>
</gene>
<keyword evidence="10" id="KW-0739">Sodium transport</keyword>
<dbReference type="Proteomes" id="UP000015453">
    <property type="component" value="Unassembled WGS sequence"/>
</dbReference>
<dbReference type="EMBL" id="AUSU01007848">
    <property type="protein sequence ID" value="EPS60078.1"/>
    <property type="molecule type" value="Genomic_DNA"/>
</dbReference>
<reference evidence="15 16" key="1">
    <citation type="journal article" date="2013" name="BMC Genomics">
        <title>The miniature genome of a carnivorous plant Genlisea aurea contains a low number of genes and short non-coding sequences.</title>
        <authorList>
            <person name="Leushkin E.V."/>
            <person name="Sutormin R.A."/>
            <person name="Nabieva E.R."/>
            <person name="Penin A.A."/>
            <person name="Kondrashov A.S."/>
            <person name="Logacheva M.D."/>
        </authorList>
    </citation>
    <scope>NUCLEOTIDE SEQUENCE [LARGE SCALE GENOMIC DNA]</scope>
</reference>
<evidence type="ECO:0000259" key="14">
    <source>
        <dbReference type="Pfam" id="PF00999"/>
    </source>
</evidence>
<accession>S8DBH4</accession>
<organism evidence="15 16">
    <name type="scientific">Genlisea aurea</name>
    <dbReference type="NCBI Taxonomy" id="192259"/>
    <lineage>
        <taxon>Eukaryota</taxon>
        <taxon>Viridiplantae</taxon>
        <taxon>Streptophyta</taxon>
        <taxon>Embryophyta</taxon>
        <taxon>Tracheophyta</taxon>
        <taxon>Spermatophyta</taxon>
        <taxon>Magnoliopsida</taxon>
        <taxon>eudicotyledons</taxon>
        <taxon>Gunneridae</taxon>
        <taxon>Pentapetalae</taxon>
        <taxon>asterids</taxon>
        <taxon>lamiids</taxon>
        <taxon>Lamiales</taxon>
        <taxon>Lentibulariaceae</taxon>
        <taxon>Genlisea</taxon>
    </lineage>
</organism>
<dbReference type="GO" id="GO:0015385">
    <property type="term" value="F:sodium:proton antiporter activity"/>
    <property type="evidence" value="ECO:0007669"/>
    <property type="project" value="InterPro"/>
</dbReference>
<dbReference type="GO" id="GO:0051453">
    <property type="term" value="P:regulation of intracellular pH"/>
    <property type="evidence" value="ECO:0007669"/>
    <property type="project" value="TreeGrafter"/>
</dbReference>
<feature type="non-terminal residue" evidence="15">
    <location>
        <position position="1"/>
    </location>
</feature>
<dbReference type="GO" id="GO:0015386">
    <property type="term" value="F:potassium:proton antiporter activity"/>
    <property type="evidence" value="ECO:0007669"/>
    <property type="project" value="TreeGrafter"/>
</dbReference>
<comment type="caution">
    <text evidence="15">The sequence shown here is derived from an EMBL/GenBank/DDBJ whole genome shotgun (WGS) entry which is preliminary data.</text>
</comment>
<dbReference type="AlphaFoldDB" id="S8DBH4"/>
<dbReference type="Pfam" id="PF00999">
    <property type="entry name" value="Na_H_Exchanger"/>
    <property type="match status" value="1"/>
</dbReference>
<evidence type="ECO:0000313" key="15">
    <source>
        <dbReference type="EMBL" id="EPS60078.1"/>
    </source>
</evidence>
<evidence type="ECO:0000256" key="9">
    <source>
        <dbReference type="ARBA" id="ARBA00023136"/>
    </source>
</evidence>
<keyword evidence="6 13" id="KW-1133">Transmembrane helix</keyword>
<evidence type="ECO:0000256" key="3">
    <source>
        <dbReference type="ARBA" id="ARBA00022538"/>
    </source>
</evidence>
<evidence type="ECO:0000313" key="16">
    <source>
        <dbReference type="Proteomes" id="UP000015453"/>
    </source>
</evidence>
<evidence type="ECO:0000256" key="1">
    <source>
        <dbReference type="ARBA" id="ARBA00004141"/>
    </source>
</evidence>
<sequence>SLGTSASVSATFLGLVLVGRAAFVFPLSYLSNLTKKNHSERISFRQQFIIWWAGLMRGAVSVALAYNQFTTTGRSQERGSAVMITSTITVVLFSTVVFGLMTKPLIRCLMPPSKQLNRMISTEPVTPSSVTVPLIVQDSVSELFNDHGHRGSGGGILRPNSLRMLLTKPSKTVHYYWRKFDDAVMRPIFGGRGFVPYVPGSPTEQSLPH</sequence>
<keyword evidence="9 13" id="KW-0472">Membrane</keyword>
<dbReference type="PANTHER" id="PTHR10110:SF159">
    <property type="entry name" value="SODIUM_HYDROGEN EXCHANGER 3"/>
    <property type="match status" value="1"/>
</dbReference>
<keyword evidence="5" id="KW-0630">Potassium</keyword>
<dbReference type="OrthoDB" id="196264at2759"/>
<evidence type="ECO:0000256" key="7">
    <source>
        <dbReference type="ARBA" id="ARBA00023053"/>
    </source>
</evidence>
<dbReference type="PANTHER" id="PTHR10110">
    <property type="entry name" value="SODIUM/HYDROGEN EXCHANGER"/>
    <property type="match status" value="1"/>
</dbReference>
<evidence type="ECO:0000256" key="11">
    <source>
        <dbReference type="ARBA" id="ARBA00047524"/>
    </source>
</evidence>
<feature type="non-terminal residue" evidence="15">
    <location>
        <position position="209"/>
    </location>
</feature>
<dbReference type="GO" id="GO:0005886">
    <property type="term" value="C:plasma membrane"/>
    <property type="evidence" value="ECO:0007669"/>
    <property type="project" value="TreeGrafter"/>
</dbReference>
<feature type="transmembrane region" description="Helical" evidence="13">
    <location>
        <begin position="6"/>
        <end position="27"/>
    </location>
</feature>
<keyword evidence="8" id="KW-0406">Ion transport</keyword>
<feature type="transmembrane region" description="Helical" evidence="13">
    <location>
        <begin position="48"/>
        <end position="69"/>
    </location>
</feature>
<name>S8DBH4_9LAMI</name>
<keyword evidence="2" id="KW-0813">Transport</keyword>
<evidence type="ECO:0000256" key="2">
    <source>
        <dbReference type="ARBA" id="ARBA00022448"/>
    </source>
</evidence>
<evidence type="ECO:0000256" key="10">
    <source>
        <dbReference type="ARBA" id="ARBA00023201"/>
    </source>
</evidence>
<evidence type="ECO:0000256" key="8">
    <source>
        <dbReference type="ARBA" id="ARBA00023065"/>
    </source>
</evidence>
<evidence type="ECO:0000256" key="4">
    <source>
        <dbReference type="ARBA" id="ARBA00022692"/>
    </source>
</evidence>
<proteinExistence type="predicted"/>
<evidence type="ECO:0000256" key="13">
    <source>
        <dbReference type="SAM" id="Phobius"/>
    </source>
</evidence>
<keyword evidence="4 13" id="KW-0812">Transmembrane</keyword>
<keyword evidence="7" id="KW-0915">Sodium</keyword>
<keyword evidence="3" id="KW-0633">Potassium transport</keyword>
<comment type="catalytic activity">
    <reaction evidence="11">
        <text>Na(+)(in) + H(+)(out) = Na(+)(out) + H(+)(in)</text>
        <dbReference type="Rhea" id="RHEA:29419"/>
        <dbReference type="ChEBI" id="CHEBI:15378"/>
        <dbReference type="ChEBI" id="CHEBI:29101"/>
    </reaction>
</comment>